<protein>
    <recommendedName>
        <fullName evidence="10">Aspartyl/glutamyl-tRNA(Asn/Gln) amidotransferase subunit B</fullName>
        <shortName evidence="10">Asp/Glu-ADT subunit B</shortName>
        <ecNumber evidence="10">6.3.5.-</ecNumber>
    </recommendedName>
</protein>
<dbReference type="GO" id="GO:0050566">
    <property type="term" value="F:asparaginyl-tRNA synthase (glutamine-hydrolyzing) activity"/>
    <property type="evidence" value="ECO:0007669"/>
    <property type="project" value="RHEA"/>
</dbReference>
<evidence type="ECO:0000256" key="9">
    <source>
        <dbReference type="ARBA" id="ARBA00047913"/>
    </source>
</evidence>
<evidence type="ECO:0000256" key="6">
    <source>
        <dbReference type="ARBA" id="ARBA00022917"/>
    </source>
</evidence>
<keyword evidence="6 10" id="KW-0648">Protein biosynthesis</keyword>
<evidence type="ECO:0000313" key="13">
    <source>
        <dbReference type="Proteomes" id="UP000034644"/>
    </source>
</evidence>
<evidence type="ECO:0000313" key="12">
    <source>
        <dbReference type="EMBL" id="KKU19077.1"/>
    </source>
</evidence>
<evidence type="ECO:0000256" key="2">
    <source>
        <dbReference type="ARBA" id="ARBA00011123"/>
    </source>
</evidence>
<evidence type="ECO:0000256" key="4">
    <source>
        <dbReference type="ARBA" id="ARBA00022741"/>
    </source>
</evidence>
<dbReference type="NCBIfam" id="TIGR00133">
    <property type="entry name" value="gatB"/>
    <property type="match status" value="1"/>
</dbReference>
<dbReference type="InterPro" id="IPR017958">
    <property type="entry name" value="Gln-tRNA_amidoTrfase_suB_CS"/>
</dbReference>
<dbReference type="InterPro" id="IPR017959">
    <property type="entry name" value="Asn/Gln-tRNA_amidoTrfase_suB/E"/>
</dbReference>
<sequence>MTYRPTIGLEIHAELKTNGKMFCGCLNDPDERHPNLNVCPICLGHPGTLPTINKKAVESVIKTGLATGCRIAGVSKFDRKNYFYPDLPKGYQISQYDKPLCLDGFLEISGDKIRVRRIHLEEDTGRLVHVQGGPSASSGQSASLIDFNRAGVPLMELVTEPDIKSAREARKFAEELQLILRYLGVSSADMEKGEMRCEANVSISEDAAKPGVKVEVKNLNSFKSVERAIEYELQRQAELLEAGEKIVQETRGWDENKEKTFSQRLKEEAHDYRYFPEPDLPPLNTSLFDLEKIKAEIPELPHYRRPRFKSEYKLDDKQVEILVSEKELGYYFEQVMSEFKEWDAIRHKFKLLPEHFEPLGRLVANYLISDLMSLLNESGDAAKDLLITPENFAEFVVMIHQGDISSKAAKIILKEMYGSGADPSHIMEEKGLSQLSDTGEIEKVVKEVIDLNPKAAADYRAGQKNAMQFLAGQIMAKTKGRANPQIVQEILSKLLTE</sequence>
<dbReference type="GO" id="GO:0006412">
    <property type="term" value="P:translation"/>
    <property type="evidence" value="ECO:0007669"/>
    <property type="project" value="UniProtKB-UniRule"/>
</dbReference>
<keyword evidence="5 10" id="KW-0067">ATP-binding</keyword>
<dbReference type="InterPro" id="IPR018027">
    <property type="entry name" value="Asn/Gln_amidotransferase"/>
</dbReference>
<evidence type="ECO:0000256" key="5">
    <source>
        <dbReference type="ARBA" id="ARBA00022840"/>
    </source>
</evidence>
<name>A0A0G1NFF1_9BACT</name>
<dbReference type="InterPro" id="IPR014746">
    <property type="entry name" value="Gln_synth/guanido_kin_cat_dom"/>
</dbReference>
<feature type="domain" description="Asn/Gln amidotransferase" evidence="11">
    <location>
        <begin position="330"/>
        <end position="495"/>
    </location>
</feature>
<dbReference type="InterPro" id="IPR004413">
    <property type="entry name" value="GatB"/>
</dbReference>
<comment type="catalytic activity">
    <reaction evidence="8 10">
        <text>L-aspartyl-tRNA(Asn) + L-glutamine + ATP + H2O = L-asparaginyl-tRNA(Asn) + L-glutamate + ADP + phosphate + 2 H(+)</text>
        <dbReference type="Rhea" id="RHEA:14513"/>
        <dbReference type="Rhea" id="RHEA-COMP:9674"/>
        <dbReference type="Rhea" id="RHEA-COMP:9677"/>
        <dbReference type="ChEBI" id="CHEBI:15377"/>
        <dbReference type="ChEBI" id="CHEBI:15378"/>
        <dbReference type="ChEBI" id="CHEBI:29985"/>
        <dbReference type="ChEBI" id="CHEBI:30616"/>
        <dbReference type="ChEBI" id="CHEBI:43474"/>
        <dbReference type="ChEBI" id="CHEBI:58359"/>
        <dbReference type="ChEBI" id="CHEBI:78515"/>
        <dbReference type="ChEBI" id="CHEBI:78516"/>
        <dbReference type="ChEBI" id="CHEBI:456216"/>
    </reaction>
</comment>
<dbReference type="EMBL" id="LCLO01000011">
    <property type="protein sequence ID" value="KKU19077.1"/>
    <property type="molecule type" value="Genomic_DNA"/>
</dbReference>
<dbReference type="InterPro" id="IPR003789">
    <property type="entry name" value="Asn/Gln_tRNA_amidoTrase-B-like"/>
</dbReference>
<dbReference type="GO" id="GO:0050567">
    <property type="term" value="F:glutaminyl-tRNA synthase (glutamine-hydrolyzing) activity"/>
    <property type="evidence" value="ECO:0007669"/>
    <property type="project" value="UniProtKB-UniRule"/>
</dbReference>
<comment type="subunit">
    <text evidence="2 10">Heterotrimer of A, B and C subunits.</text>
</comment>
<keyword evidence="12" id="KW-0808">Transferase</keyword>
<dbReference type="Proteomes" id="UP000034644">
    <property type="component" value="Unassembled WGS sequence"/>
</dbReference>
<accession>A0A0G1NFF1</accession>
<dbReference type="InterPro" id="IPR023168">
    <property type="entry name" value="GatB_Yqey_C_2"/>
</dbReference>
<dbReference type="InterPro" id="IPR042114">
    <property type="entry name" value="GatB_C_1"/>
</dbReference>
<evidence type="ECO:0000256" key="10">
    <source>
        <dbReference type="HAMAP-Rule" id="MF_00121"/>
    </source>
</evidence>
<dbReference type="NCBIfam" id="NF004012">
    <property type="entry name" value="PRK05477.1-2"/>
    <property type="match status" value="1"/>
</dbReference>
<comment type="catalytic activity">
    <reaction evidence="9 10">
        <text>L-glutamyl-tRNA(Gln) + L-glutamine + ATP + H2O = L-glutaminyl-tRNA(Gln) + L-glutamate + ADP + phosphate + H(+)</text>
        <dbReference type="Rhea" id="RHEA:17521"/>
        <dbReference type="Rhea" id="RHEA-COMP:9681"/>
        <dbReference type="Rhea" id="RHEA-COMP:9684"/>
        <dbReference type="ChEBI" id="CHEBI:15377"/>
        <dbReference type="ChEBI" id="CHEBI:15378"/>
        <dbReference type="ChEBI" id="CHEBI:29985"/>
        <dbReference type="ChEBI" id="CHEBI:30616"/>
        <dbReference type="ChEBI" id="CHEBI:43474"/>
        <dbReference type="ChEBI" id="CHEBI:58359"/>
        <dbReference type="ChEBI" id="CHEBI:78520"/>
        <dbReference type="ChEBI" id="CHEBI:78521"/>
        <dbReference type="ChEBI" id="CHEBI:456216"/>
    </reaction>
</comment>
<evidence type="ECO:0000259" key="11">
    <source>
        <dbReference type="SMART" id="SM00845"/>
    </source>
</evidence>
<dbReference type="SMART" id="SM00845">
    <property type="entry name" value="GatB_Yqey"/>
    <property type="match status" value="1"/>
</dbReference>
<dbReference type="SUPFAM" id="SSF89095">
    <property type="entry name" value="GatB/YqeY motif"/>
    <property type="match status" value="1"/>
</dbReference>
<dbReference type="GO" id="GO:0005524">
    <property type="term" value="F:ATP binding"/>
    <property type="evidence" value="ECO:0007669"/>
    <property type="project" value="UniProtKB-KW"/>
</dbReference>
<proteinExistence type="inferred from homology"/>
<dbReference type="PANTHER" id="PTHR11659">
    <property type="entry name" value="GLUTAMYL-TRNA GLN AMIDOTRANSFERASE SUBUNIT B MITOCHONDRIAL AND PROKARYOTIC PET112-RELATED"/>
    <property type="match status" value="1"/>
</dbReference>
<dbReference type="EC" id="6.3.5.-" evidence="10"/>
<evidence type="ECO:0000256" key="3">
    <source>
        <dbReference type="ARBA" id="ARBA00022598"/>
    </source>
</evidence>
<organism evidence="12 13">
    <name type="scientific">Candidatus Azambacteria bacterium GW2011_GWA2_45_90</name>
    <dbReference type="NCBI Taxonomy" id="1618614"/>
    <lineage>
        <taxon>Bacteria</taxon>
        <taxon>Candidatus Azamiibacteriota</taxon>
    </lineage>
</organism>
<comment type="function">
    <text evidence="7 10">Allows the formation of correctly charged Asn-tRNA(Asn) or Gln-tRNA(Gln) through the transamidation of misacylated Asp-tRNA(Asn) or Glu-tRNA(Gln) in organisms which lack either or both of asparaginyl-tRNA or glutaminyl-tRNA synthetases. The reaction takes place in the presence of glutamine and ATP through an activated phospho-Asp-tRNA(Asn) or phospho-Glu-tRNA(Gln).</text>
</comment>
<comment type="similarity">
    <text evidence="1 10">Belongs to the GatB/GatE family. GatB subfamily.</text>
</comment>
<dbReference type="InterPro" id="IPR006075">
    <property type="entry name" value="Asn/Gln-tRNA_Trfase_suB/E_cat"/>
</dbReference>
<keyword evidence="3 10" id="KW-0436">Ligase</keyword>
<evidence type="ECO:0000256" key="1">
    <source>
        <dbReference type="ARBA" id="ARBA00005306"/>
    </source>
</evidence>
<dbReference type="Gene3D" id="1.10.150.380">
    <property type="entry name" value="GatB domain, N-terminal subdomain"/>
    <property type="match status" value="1"/>
</dbReference>
<dbReference type="NCBIfam" id="NF004014">
    <property type="entry name" value="PRK05477.1-4"/>
    <property type="match status" value="1"/>
</dbReference>
<comment type="caution">
    <text evidence="12">The sequence shown here is derived from an EMBL/GenBank/DDBJ whole genome shotgun (WGS) entry which is preliminary data.</text>
</comment>
<dbReference type="Gene3D" id="1.10.10.410">
    <property type="match status" value="1"/>
</dbReference>
<dbReference type="HAMAP" id="MF_00121">
    <property type="entry name" value="GatB"/>
    <property type="match status" value="1"/>
</dbReference>
<dbReference type="PROSITE" id="PS01234">
    <property type="entry name" value="GATB"/>
    <property type="match status" value="1"/>
</dbReference>
<reference evidence="12 13" key="1">
    <citation type="journal article" date="2015" name="Nature">
        <title>rRNA introns, odd ribosomes, and small enigmatic genomes across a large radiation of phyla.</title>
        <authorList>
            <person name="Brown C.T."/>
            <person name="Hug L.A."/>
            <person name="Thomas B.C."/>
            <person name="Sharon I."/>
            <person name="Castelle C.J."/>
            <person name="Singh A."/>
            <person name="Wilkins M.J."/>
            <person name="Williams K.H."/>
            <person name="Banfield J.F."/>
        </authorList>
    </citation>
    <scope>NUCLEOTIDE SEQUENCE [LARGE SCALE GENOMIC DNA]</scope>
</reference>
<gene>
    <name evidence="10" type="primary">gatB</name>
    <name evidence="12" type="ORF">UX27_C0011G0008</name>
</gene>
<evidence type="ECO:0000256" key="7">
    <source>
        <dbReference type="ARBA" id="ARBA00024799"/>
    </source>
</evidence>
<dbReference type="Pfam" id="PF02934">
    <property type="entry name" value="GatB_N"/>
    <property type="match status" value="1"/>
</dbReference>
<dbReference type="PANTHER" id="PTHR11659:SF0">
    <property type="entry name" value="GLUTAMYL-TRNA(GLN) AMIDOTRANSFERASE SUBUNIT B, MITOCHONDRIAL"/>
    <property type="match status" value="1"/>
</dbReference>
<evidence type="ECO:0000256" key="8">
    <source>
        <dbReference type="ARBA" id="ARBA00047380"/>
    </source>
</evidence>
<dbReference type="GO" id="GO:0016740">
    <property type="term" value="F:transferase activity"/>
    <property type="evidence" value="ECO:0007669"/>
    <property type="project" value="UniProtKB-KW"/>
</dbReference>
<dbReference type="AlphaFoldDB" id="A0A0G1NFF1"/>
<dbReference type="GO" id="GO:0070681">
    <property type="term" value="P:glutaminyl-tRNAGln biosynthesis via transamidation"/>
    <property type="evidence" value="ECO:0007669"/>
    <property type="project" value="TreeGrafter"/>
</dbReference>
<dbReference type="SUPFAM" id="SSF55931">
    <property type="entry name" value="Glutamine synthetase/guanido kinase"/>
    <property type="match status" value="1"/>
</dbReference>
<keyword evidence="4 10" id="KW-0547">Nucleotide-binding</keyword>
<dbReference type="PATRIC" id="fig|1618614.3.peg.188"/>
<dbReference type="Pfam" id="PF02637">
    <property type="entry name" value="GatB_Yqey"/>
    <property type="match status" value="1"/>
</dbReference>
<dbReference type="FunFam" id="1.10.10.410:FF:000001">
    <property type="entry name" value="Aspartyl/glutamyl-tRNA(Asn/Gln) amidotransferase subunit B"/>
    <property type="match status" value="1"/>
</dbReference>